<dbReference type="EMBL" id="JBFRYB010000001">
    <property type="protein sequence ID" value="MEX1664985.1"/>
    <property type="molecule type" value="Genomic_DNA"/>
</dbReference>
<keyword evidence="3 6" id="KW-0489">Methyltransferase</keyword>
<dbReference type="NCBIfam" id="TIGR00006">
    <property type="entry name" value="16S rRNA (cytosine(1402)-N(4))-methyltransferase RsmH"/>
    <property type="match status" value="1"/>
</dbReference>
<name>A0ABV3TUS0_9GAMM</name>
<dbReference type="SUPFAM" id="SSF53335">
    <property type="entry name" value="S-adenosyl-L-methionine-dependent methyltransferases"/>
    <property type="match status" value="1"/>
</dbReference>
<dbReference type="SUPFAM" id="SSF81799">
    <property type="entry name" value="Putative methyltransferase TM0872, insert domain"/>
    <property type="match status" value="1"/>
</dbReference>
<evidence type="ECO:0000256" key="3">
    <source>
        <dbReference type="ARBA" id="ARBA00022603"/>
    </source>
</evidence>
<evidence type="ECO:0000256" key="5">
    <source>
        <dbReference type="ARBA" id="ARBA00022691"/>
    </source>
</evidence>
<dbReference type="PANTHER" id="PTHR11265:SF0">
    <property type="entry name" value="12S RRNA N4-METHYLCYTIDINE METHYLTRANSFERASE"/>
    <property type="match status" value="1"/>
</dbReference>
<comment type="subcellular location">
    <subcellularLocation>
        <location evidence="6">Cytoplasm</location>
    </subcellularLocation>
</comment>
<accession>A0ABV3TUS0</accession>
<comment type="caution">
    <text evidence="7">The sequence shown here is derived from an EMBL/GenBank/DDBJ whole genome shotgun (WGS) entry which is preliminary data.</text>
</comment>
<dbReference type="PIRSF" id="PIRSF004486">
    <property type="entry name" value="MraW"/>
    <property type="match status" value="1"/>
</dbReference>
<protein>
    <recommendedName>
        <fullName evidence="6">Ribosomal RNA small subunit methyltransferase H</fullName>
        <ecNumber evidence="6">2.1.1.199</ecNumber>
    </recommendedName>
    <alternativeName>
        <fullName evidence="6">16S rRNA m(4)C1402 methyltransferase</fullName>
    </alternativeName>
    <alternativeName>
        <fullName evidence="6">rRNA (cytosine-N(4)-)-methyltransferase RsmH</fullName>
    </alternativeName>
</protein>
<gene>
    <name evidence="6 7" type="primary">rsmH</name>
    <name evidence="7" type="ORF">AB4875_05770</name>
</gene>
<evidence type="ECO:0000313" key="8">
    <source>
        <dbReference type="Proteomes" id="UP001557484"/>
    </source>
</evidence>
<evidence type="ECO:0000256" key="6">
    <source>
        <dbReference type="HAMAP-Rule" id="MF_01007"/>
    </source>
</evidence>
<dbReference type="HAMAP" id="MF_01007">
    <property type="entry name" value="16SrRNA_methyltr_H"/>
    <property type="match status" value="1"/>
</dbReference>
<dbReference type="EC" id="2.1.1.199" evidence="6"/>
<feature type="binding site" evidence="6">
    <location>
        <position position="52"/>
    </location>
    <ligand>
        <name>S-adenosyl-L-methionine</name>
        <dbReference type="ChEBI" id="CHEBI:59789"/>
    </ligand>
</feature>
<organism evidence="7 8">
    <name type="scientific">Zhongshania arctica</name>
    <dbReference type="NCBI Taxonomy" id="3238302"/>
    <lineage>
        <taxon>Bacteria</taxon>
        <taxon>Pseudomonadati</taxon>
        <taxon>Pseudomonadota</taxon>
        <taxon>Gammaproteobacteria</taxon>
        <taxon>Cellvibrionales</taxon>
        <taxon>Spongiibacteraceae</taxon>
        <taxon>Zhongshania</taxon>
    </lineage>
</organism>
<comment type="similarity">
    <text evidence="1 6">Belongs to the methyltransferase superfamily. RsmH family.</text>
</comment>
<keyword evidence="2 6" id="KW-0698">rRNA processing</keyword>
<dbReference type="InterPro" id="IPR023397">
    <property type="entry name" value="SAM-dep_MeTrfase_MraW_recog"/>
</dbReference>
<evidence type="ECO:0000256" key="1">
    <source>
        <dbReference type="ARBA" id="ARBA00010396"/>
    </source>
</evidence>
<comment type="function">
    <text evidence="6">Specifically methylates the N4 position of cytidine in position 1402 (C1402) of 16S rRNA.</text>
</comment>
<evidence type="ECO:0000313" key="7">
    <source>
        <dbReference type="EMBL" id="MEX1664985.1"/>
    </source>
</evidence>
<dbReference type="InterPro" id="IPR002903">
    <property type="entry name" value="RsmH"/>
</dbReference>
<evidence type="ECO:0000256" key="2">
    <source>
        <dbReference type="ARBA" id="ARBA00022552"/>
    </source>
</evidence>
<keyword evidence="4 6" id="KW-0808">Transferase</keyword>
<proteinExistence type="inferred from homology"/>
<dbReference type="Proteomes" id="UP001557484">
    <property type="component" value="Unassembled WGS sequence"/>
</dbReference>
<dbReference type="GO" id="GO:0008168">
    <property type="term" value="F:methyltransferase activity"/>
    <property type="evidence" value="ECO:0007669"/>
    <property type="project" value="UniProtKB-KW"/>
</dbReference>
<evidence type="ECO:0000256" key="4">
    <source>
        <dbReference type="ARBA" id="ARBA00022679"/>
    </source>
</evidence>
<dbReference type="RefSeq" id="WP_368375096.1">
    <property type="nucleotide sequence ID" value="NZ_JBFRYB010000001.1"/>
</dbReference>
<feature type="binding site" evidence="6">
    <location>
        <begin position="32"/>
        <end position="34"/>
    </location>
    <ligand>
        <name>S-adenosyl-L-methionine</name>
        <dbReference type="ChEBI" id="CHEBI:59789"/>
    </ligand>
</feature>
<dbReference type="PANTHER" id="PTHR11265">
    <property type="entry name" value="S-ADENOSYL-METHYLTRANSFERASE MRAW"/>
    <property type="match status" value="1"/>
</dbReference>
<dbReference type="Gene3D" id="3.40.50.150">
    <property type="entry name" value="Vaccinia Virus protein VP39"/>
    <property type="match status" value="1"/>
</dbReference>
<sequence length="313" mass="34554">MEQHLTVLLNEAVSALVTDTSGRYVDGTFGRGGHSRLILSRLAPDGSLLGIDKDAQAIAEGNELAASDSRFRIARGSFADISSLAQQADVAGPFSGVLLDLGVSSPQLDQAERGFSFMRDGDLDMRMDTGSGMSAAEWIATAGEEEMIKVLRDYGEERFAKRIVRAIIAAREETPITRTLQLAKIVTEANPAWEKHKHPATRSFQAIRIFINNELTDLERLLGNVVDQLEVGGRLVVISFHSLEDRMVKRFIRRQSEGDDVPAYIPVTESQRNRRLKIIGKAIKASEQEVESNPRSRSAVMRVAEKLAYEKCA</sequence>
<feature type="binding site" evidence="6">
    <location>
        <position position="107"/>
    </location>
    <ligand>
        <name>S-adenosyl-L-methionine</name>
        <dbReference type="ChEBI" id="CHEBI:59789"/>
    </ligand>
</feature>
<feature type="binding site" evidence="6">
    <location>
        <position position="78"/>
    </location>
    <ligand>
        <name>S-adenosyl-L-methionine</name>
        <dbReference type="ChEBI" id="CHEBI:59789"/>
    </ligand>
</feature>
<keyword evidence="8" id="KW-1185">Reference proteome</keyword>
<reference evidence="7 8" key="1">
    <citation type="journal article" date="2011" name="Int. J. Syst. Evol. Microbiol.">
        <title>Zhongshania antarctica gen. nov., sp. nov. and Zhongshania guokunii sp. nov., gammaproteobacteria respectively isolated from coastal attached (fast) ice and surface seawater of the Antarctic.</title>
        <authorList>
            <person name="Li H.J."/>
            <person name="Zhang X.Y."/>
            <person name="Chen C.X."/>
            <person name="Zhang Y.J."/>
            <person name="Gao Z.M."/>
            <person name="Yu Y."/>
            <person name="Chen X.L."/>
            <person name="Chen B."/>
            <person name="Zhang Y.Z."/>
        </authorList>
    </citation>
    <scope>NUCLEOTIDE SEQUENCE [LARGE SCALE GENOMIC DNA]</scope>
    <source>
        <strain evidence="7 8">R06B22</strain>
    </source>
</reference>
<dbReference type="Pfam" id="PF01795">
    <property type="entry name" value="Methyltransf_5"/>
    <property type="match status" value="1"/>
</dbReference>
<dbReference type="Gene3D" id="1.10.150.170">
    <property type="entry name" value="Putative methyltransferase TM0872, insert domain"/>
    <property type="match status" value="1"/>
</dbReference>
<feature type="binding site" evidence="6">
    <location>
        <position position="100"/>
    </location>
    <ligand>
        <name>S-adenosyl-L-methionine</name>
        <dbReference type="ChEBI" id="CHEBI:59789"/>
    </ligand>
</feature>
<keyword evidence="5 6" id="KW-0949">S-adenosyl-L-methionine</keyword>
<keyword evidence="6" id="KW-0963">Cytoplasm</keyword>
<comment type="catalytic activity">
    <reaction evidence="6">
        <text>cytidine(1402) in 16S rRNA + S-adenosyl-L-methionine = N(4)-methylcytidine(1402) in 16S rRNA + S-adenosyl-L-homocysteine + H(+)</text>
        <dbReference type="Rhea" id="RHEA:42928"/>
        <dbReference type="Rhea" id="RHEA-COMP:10286"/>
        <dbReference type="Rhea" id="RHEA-COMP:10287"/>
        <dbReference type="ChEBI" id="CHEBI:15378"/>
        <dbReference type="ChEBI" id="CHEBI:57856"/>
        <dbReference type="ChEBI" id="CHEBI:59789"/>
        <dbReference type="ChEBI" id="CHEBI:74506"/>
        <dbReference type="ChEBI" id="CHEBI:82748"/>
        <dbReference type="EC" id="2.1.1.199"/>
    </reaction>
</comment>
<dbReference type="InterPro" id="IPR029063">
    <property type="entry name" value="SAM-dependent_MTases_sf"/>
</dbReference>
<dbReference type="GO" id="GO:0032259">
    <property type="term" value="P:methylation"/>
    <property type="evidence" value="ECO:0007669"/>
    <property type="project" value="UniProtKB-KW"/>
</dbReference>